<dbReference type="OrthoDB" id="5448128at2"/>
<dbReference type="HOGENOM" id="CLU_473071_0_0_7"/>
<dbReference type="AlphaFoldDB" id="I2Q034"/>
<name>I2Q034_9BACT</name>
<gene>
    <name evidence="1" type="ORF">DesU5LDRAFT_1454</name>
</gene>
<proteinExistence type="predicted"/>
<reference evidence="1" key="1">
    <citation type="submission" date="2011-11" db="EMBL/GenBank/DDBJ databases">
        <title>Improved High-Quality Draft sequence of Desulfovibrio sp. U5L.</title>
        <authorList>
            <consortium name="US DOE Joint Genome Institute"/>
            <person name="Lucas S."/>
            <person name="Han J."/>
            <person name="Lapidus A."/>
            <person name="Cheng J.-F."/>
            <person name="Goodwin L."/>
            <person name="Pitluck S."/>
            <person name="Peters L."/>
            <person name="Ovchinnikova G."/>
            <person name="Held B."/>
            <person name="Detter J.C."/>
            <person name="Han C."/>
            <person name="Tapia R."/>
            <person name="Land M."/>
            <person name="Hauser L."/>
            <person name="Kyrpides N."/>
            <person name="Ivanova N."/>
            <person name="Pagani I."/>
            <person name="Gabster J."/>
            <person name="Walker C."/>
            <person name="Stolyar S."/>
            <person name="Stahl D."/>
            <person name="Arkin A."/>
            <person name="Dehal P."/>
            <person name="Hazen T."/>
            <person name="Woyke T."/>
        </authorList>
    </citation>
    <scope>NUCLEOTIDE SEQUENCE [LARGE SCALE GENOMIC DNA]</scope>
    <source>
        <strain evidence="1">U5L</strain>
    </source>
</reference>
<dbReference type="eggNOG" id="ENOG502ZU3W">
    <property type="taxonomic scope" value="Bacteria"/>
</dbReference>
<evidence type="ECO:0000313" key="1">
    <source>
        <dbReference type="EMBL" id="EIG53140.1"/>
    </source>
</evidence>
<accession>I2Q034</accession>
<dbReference type="STRING" id="596152.DesU5LDRAFT_1454"/>
<organism evidence="1">
    <name type="scientific">Desulfovibrio sp. U5L</name>
    <dbReference type="NCBI Taxonomy" id="596152"/>
    <lineage>
        <taxon>Bacteria</taxon>
        <taxon>Pseudomonadati</taxon>
        <taxon>Thermodesulfobacteriota</taxon>
        <taxon>Desulfovibrionia</taxon>
        <taxon>Desulfovibrionales</taxon>
        <taxon>Desulfovibrionaceae</taxon>
        <taxon>Desulfovibrio</taxon>
    </lineage>
</organism>
<protein>
    <submittedName>
        <fullName evidence="1">Integral membrane protein CcmA involved in cell shape determination</fullName>
    </submittedName>
</protein>
<sequence>MYRKKNGAGSTLIFAIAAIFVLSVLAVGIQKISSTSVVNELMFNQANQARNLAYSGLEYTKGLAYVYQNDSTKKFEDFKTDLEKEVNLGENVGSFIVSVSNDAAENNVTPYNVSVIGQTPSGPLQAKYQLPSPVGYIYTSKPISIQPPLFLFAANKINFSGNKYTGDNIFSEYAFNGGATIDGSLDYVNPPTAPGDPPAPPLSCLLLKLTSVGLGDGTSHVCSSSCVTIDSNTKVTGTVYSQSYIDLKGGSIIGDVHASSYMNVSGNSSVTGNVYAVGDVSVDSGKVTGDIHSGGNVTVGCGASGKGFVVGKIYAVGNISICNASVSGQYEKVNNPDSLTSIFAGGDVSITKDKGTISGDVNYGGSYLSASCANCIVKGSAKLITDPAKLPAKPSAASSCSSYSLPVTYSRENPLPDPTDKFSWYPQYLIEVIKGSADKTLEQVYTSITSNNSGFHICFDLSVPDSYVNLFVNGNFYTQGSILLKTTATGTCNAIDTYKMEDLKKYAKRIYVEVNGSTELTSDAHDWVGTILSNGNIKGSSTLDVVGALYSNGTIDTGGGSNSFFVMSDYAEENWK</sequence>
<dbReference type="EMBL" id="JH600068">
    <property type="protein sequence ID" value="EIG53140.1"/>
    <property type="molecule type" value="Genomic_DNA"/>
</dbReference>